<evidence type="ECO:0000256" key="5">
    <source>
        <dbReference type="ARBA" id="ARBA00022801"/>
    </source>
</evidence>
<keyword evidence="6" id="KW-0788">Thiol protease</keyword>
<dbReference type="Proteomes" id="UP001212997">
    <property type="component" value="Unassembled WGS sequence"/>
</dbReference>
<feature type="domain" description="USP" evidence="8">
    <location>
        <begin position="774"/>
        <end position="1339"/>
    </location>
</feature>
<evidence type="ECO:0000256" key="4">
    <source>
        <dbReference type="ARBA" id="ARBA00022786"/>
    </source>
</evidence>
<dbReference type="GO" id="GO:0070628">
    <property type="term" value="F:proteasome binding"/>
    <property type="evidence" value="ECO:0007669"/>
    <property type="project" value="TreeGrafter"/>
</dbReference>
<feature type="compositionally biased region" description="Polar residues" evidence="7">
    <location>
        <begin position="61"/>
        <end position="72"/>
    </location>
</feature>
<dbReference type="SUPFAM" id="SSF54001">
    <property type="entry name" value="Cysteine proteinases"/>
    <property type="match status" value="1"/>
</dbReference>
<dbReference type="Pfam" id="PF13446">
    <property type="entry name" value="RPT"/>
    <property type="match status" value="2"/>
</dbReference>
<name>A0AAD5UZI1_9APHY</name>
<dbReference type="GO" id="GO:0004843">
    <property type="term" value="F:cysteine-type deubiquitinase activity"/>
    <property type="evidence" value="ECO:0007669"/>
    <property type="project" value="UniProtKB-EC"/>
</dbReference>
<feature type="compositionally biased region" description="Low complexity" evidence="7">
    <location>
        <begin position="49"/>
        <end position="60"/>
    </location>
</feature>
<dbReference type="InterPro" id="IPR018200">
    <property type="entry name" value="USP_CS"/>
</dbReference>
<dbReference type="Gene3D" id="3.90.70.10">
    <property type="entry name" value="Cysteine proteinases"/>
    <property type="match status" value="2"/>
</dbReference>
<evidence type="ECO:0000256" key="2">
    <source>
        <dbReference type="ARBA" id="ARBA00012759"/>
    </source>
</evidence>
<dbReference type="GO" id="GO:0043161">
    <property type="term" value="P:proteasome-mediated ubiquitin-dependent protein catabolic process"/>
    <property type="evidence" value="ECO:0007669"/>
    <property type="project" value="InterPro"/>
</dbReference>
<comment type="caution">
    <text evidence="9">The sequence shown here is derived from an EMBL/GenBank/DDBJ whole genome shotgun (WGS) entry which is preliminary data.</text>
</comment>
<dbReference type="PANTHER" id="PTHR43982">
    <property type="entry name" value="UBIQUITIN CARBOXYL-TERMINAL HYDROLASE"/>
    <property type="match status" value="1"/>
</dbReference>
<proteinExistence type="predicted"/>
<dbReference type="InterPro" id="IPR001394">
    <property type="entry name" value="Peptidase_C19_UCH"/>
</dbReference>
<accession>A0AAD5UZI1</accession>
<dbReference type="PANTHER" id="PTHR43982:SF6">
    <property type="entry name" value="UBIQUITIN CARBOXYL-TERMINAL HYDROLASE 2-RELATED"/>
    <property type="match status" value="1"/>
</dbReference>
<reference evidence="9" key="1">
    <citation type="submission" date="2022-07" db="EMBL/GenBank/DDBJ databases">
        <title>Genome Sequence of Physisporinus lineatus.</title>
        <authorList>
            <person name="Buettner E."/>
        </authorList>
    </citation>
    <scope>NUCLEOTIDE SEQUENCE</scope>
    <source>
        <strain evidence="9">VT162</strain>
    </source>
</reference>
<evidence type="ECO:0000256" key="7">
    <source>
        <dbReference type="SAM" id="MobiDB-lite"/>
    </source>
</evidence>
<comment type="catalytic activity">
    <reaction evidence="1">
        <text>Thiol-dependent hydrolysis of ester, thioester, amide, peptide and isopeptide bonds formed by the C-terminal Gly of ubiquitin (a 76-residue protein attached to proteins as an intracellular targeting signal).</text>
        <dbReference type="EC" id="3.4.19.12"/>
    </reaction>
</comment>
<dbReference type="EMBL" id="JANAWD010000304">
    <property type="protein sequence ID" value="KAJ3481785.1"/>
    <property type="molecule type" value="Genomic_DNA"/>
</dbReference>
<evidence type="ECO:0000256" key="1">
    <source>
        <dbReference type="ARBA" id="ARBA00000707"/>
    </source>
</evidence>
<evidence type="ECO:0000256" key="6">
    <source>
        <dbReference type="ARBA" id="ARBA00022807"/>
    </source>
</evidence>
<dbReference type="PROSITE" id="PS00972">
    <property type="entry name" value="USP_1"/>
    <property type="match status" value="1"/>
</dbReference>
<keyword evidence="5" id="KW-0378">Hydrolase</keyword>
<feature type="compositionally biased region" description="Low complexity" evidence="7">
    <location>
        <begin position="960"/>
        <end position="970"/>
    </location>
</feature>
<sequence length="1358" mass="153281">MDSQSRPPLTPTHSKPRRPLPVPGEQQQQQQHQPKAIPASFFYGNENKSASPHSSSLGSSHTNYIAPSTSHHNSWKEPEPAMDDDAVPPLVPVEQWGTNPDLNWGTGDWDPNPPSGAWGSPNVVIDGRSEEEEVDWCDVEVRERHNRPGPGLLPPFLADLLHNPDHTLYFVKPSPPLPRQASSSPSSVPAPATLHFVPPTAEEVRMAVPHPNAYYCKEHNGWVLLQWCSSTILPAFAKSFTSLHPLPDQTRRKRSASCLDGGEQQYGRVNKTHHFHRYEKAVDARCLTIPYKRSEWEVDDQKKLKHRKATLIDIDAEPESEASMQGEREPDEPEGDLLDLYVCCQCSTYCLVSEVLPGVIPFRYVDEFTRDKLSHPALDKTPKATVLAGWETVLTIVENRLWKGETRVLPVTRPKFQSKLGWNQVVRHIFEVLGFTAKHSPIGGSPEEQALHPANIDVATVEGSRNRAKLIRAWVELSAWLAVFHRTNPKSSFGDYNTTAQVISVSVENAREMYQTGIGAHVNQIPRGQLPPELVSYEPLEHTWTALGMTPSSYTPDLLLFAYFAQCRCDPARTIEYFTHIHSLFETMTALGVTPPEDLQTILISERSRNRFTTEDITSASAILGFGKDNELRVELDHDVDDQFIIDAWKNGLKRAWREDNGSQRRSDLNDAFRIIGDARGSTRLRKAWKEERGSGMSPDTAYNTLEVPRDMDETMILAIYALRVTDQPHQSDKMREALSVIAEFTDSQRLRQFLETGNDPGDLSLATTQDMPRGLNQLGNTCYLNSLLQYFYTIKDLRAAVAPLANTDAKSFDDSKFTDDDLKRHRVGGRLVTRREILRSKKFVNQLADLFWNMEYCEVPAVTPTIDLAKLALVTSQDEEEDDQEKAAADTSDDTDATLVEDAPPRAYTDRSSKSPVQSSSFSILGKRNRNRKQTSPMDIDDNSDTEKDKEGEGYVLVSKPSSPRASGSPSPPEPSGSTSKKKTVDQDGDVEMRDPTKPPPLPPRKPREVDDSAMMFGRQHDVSECMDNCMFQIETALLDFQGLEGAEADKTSVVKRLFYGKKKQKLTPLMPDSRRQPTLHEKEDLFSHLHVNVSEEGYDLYDGLSRYFDDVVEFEGVKRRMEVSLIDLPPLLQIQLQRVQFDRETQQAYKSQAYVKFGETIYLDRFMDSADPDKKARSKAIHVELDASRDRIQRLTVGKHAPFDIALGGSADFLSKQDLFELSEPDQQMVIGLRTEQDYVKSLIEKERANVVRLKAELEELWKNDTEAAYELTSVFVHRGSSPSWGHYFFYSRHLPDNPDSWFKYNDSDVSVVAKEEVLGDTTGSTANPYMLVFSKKGTDVIHTVHRFDPENLLDG</sequence>
<dbReference type="EC" id="3.4.19.12" evidence="2"/>
<keyword evidence="3" id="KW-0645">Protease</keyword>
<evidence type="ECO:0000313" key="10">
    <source>
        <dbReference type="Proteomes" id="UP001212997"/>
    </source>
</evidence>
<dbReference type="InterPro" id="IPR025305">
    <property type="entry name" value="UCH_repeat_domain"/>
</dbReference>
<feature type="compositionally biased region" description="Polar residues" evidence="7">
    <location>
        <begin position="1"/>
        <end position="13"/>
    </location>
</feature>
<dbReference type="GO" id="GO:0016579">
    <property type="term" value="P:protein deubiquitination"/>
    <property type="evidence" value="ECO:0007669"/>
    <property type="project" value="InterPro"/>
</dbReference>
<dbReference type="Pfam" id="PF00443">
    <property type="entry name" value="UCH"/>
    <property type="match status" value="2"/>
</dbReference>
<organism evidence="9 10">
    <name type="scientific">Meripilus lineatus</name>
    <dbReference type="NCBI Taxonomy" id="2056292"/>
    <lineage>
        <taxon>Eukaryota</taxon>
        <taxon>Fungi</taxon>
        <taxon>Dikarya</taxon>
        <taxon>Basidiomycota</taxon>
        <taxon>Agaricomycotina</taxon>
        <taxon>Agaricomycetes</taxon>
        <taxon>Polyporales</taxon>
        <taxon>Meripilaceae</taxon>
        <taxon>Meripilus</taxon>
    </lineage>
</organism>
<gene>
    <name evidence="9" type="ORF">NLI96_g7424</name>
</gene>
<feature type="region of interest" description="Disordered" evidence="7">
    <location>
        <begin position="877"/>
        <end position="1011"/>
    </location>
</feature>
<dbReference type="GO" id="GO:0061136">
    <property type="term" value="P:regulation of proteasomal protein catabolic process"/>
    <property type="evidence" value="ECO:0007669"/>
    <property type="project" value="TreeGrafter"/>
</dbReference>
<evidence type="ECO:0000313" key="9">
    <source>
        <dbReference type="EMBL" id="KAJ3481785.1"/>
    </source>
</evidence>
<dbReference type="InterPro" id="IPR044635">
    <property type="entry name" value="UBP14-like"/>
</dbReference>
<feature type="region of interest" description="Disordered" evidence="7">
    <location>
        <begin position="1"/>
        <end position="82"/>
    </location>
</feature>
<keyword evidence="10" id="KW-1185">Reference proteome</keyword>
<feature type="compositionally biased region" description="Low complexity" evidence="7">
    <location>
        <begin position="915"/>
        <end position="924"/>
    </location>
</feature>
<keyword evidence="4" id="KW-0833">Ubl conjugation pathway</keyword>
<evidence type="ECO:0000259" key="8">
    <source>
        <dbReference type="PROSITE" id="PS50235"/>
    </source>
</evidence>
<evidence type="ECO:0000256" key="3">
    <source>
        <dbReference type="ARBA" id="ARBA00022670"/>
    </source>
</evidence>
<protein>
    <recommendedName>
        <fullName evidence="2">ubiquitinyl hydrolase 1</fullName>
        <ecNumber evidence="2">3.4.19.12</ecNumber>
    </recommendedName>
</protein>
<dbReference type="PROSITE" id="PS50235">
    <property type="entry name" value="USP_3"/>
    <property type="match status" value="1"/>
</dbReference>
<dbReference type="InterPro" id="IPR038765">
    <property type="entry name" value="Papain-like_cys_pep_sf"/>
</dbReference>
<dbReference type="InterPro" id="IPR028889">
    <property type="entry name" value="USP"/>
</dbReference>
<dbReference type="PROSITE" id="PS00973">
    <property type="entry name" value="USP_2"/>
    <property type="match status" value="1"/>
</dbReference>
<feature type="compositionally biased region" description="Basic and acidic residues" evidence="7">
    <location>
        <begin position="984"/>
        <end position="998"/>
    </location>
</feature>